<gene>
    <name evidence="2" type="ORF">BDV96DRAFT_600858</name>
</gene>
<reference evidence="2" key="1">
    <citation type="journal article" date="2020" name="Stud. Mycol.">
        <title>101 Dothideomycetes genomes: a test case for predicting lifestyles and emergence of pathogens.</title>
        <authorList>
            <person name="Haridas S."/>
            <person name="Albert R."/>
            <person name="Binder M."/>
            <person name="Bloem J."/>
            <person name="Labutti K."/>
            <person name="Salamov A."/>
            <person name="Andreopoulos B."/>
            <person name="Baker S."/>
            <person name="Barry K."/>
            <person name="Bills G."/>
            <person name="Bluhm B."/>
            <person name="Cannon C."/>
            <person name="Castanera R."/>
            <person name="Culley D."/>
            <person name="Daum C."/>
            <person name="Ezra D."/>
            <person name="Gonzalez J."/>
            <person name="Henrissat B."/>
            <person name="Kuo A."/>
            <person name="Liang C."/>
            <person name="Lipzen A."/>
            <person name="Lutzoni F."/>
            <person name="Magnuson J."/>
            <person name="Mondo S."/>
            <person name="Nolan M."/>
            <person name="Ohm R."/>
            <person name="Pangilinan J."/>
            <person name="Park H.-J."/>
            <person name="Ramirez L."/>
            <person name="Alfaro M."/>
            <person name="Sun H."/>
            <person name="Tritt A."/>
            <person name="Yoshinaga Y."/>
            <person name="Zwiers L.-H."/>
            <person name="Turgeon B."/>
            <person name="Goodwin S."/>
            <person name="Spatafora J."/>
            <person name="Crous P."/>
            <person name="Grigoriev I."/>
        </authorList>
    </citation>
    <scope>NUCLEOTIDE SEQUENCE</scope>
    <source>
        <strain evidence="2">CBS 627.86</strain>
    </source>
</reference>
<feature type="compositionally biased region" description="Polar residues" evidence="1">
    <location>
        <begin position="165"/>
        <end position="175"/>
    </location>
</feature>
<proteinExistence type="predicted"/>
<dbReference type="AlphaFoldDB" id="A0A6A5Z6Y8"/>
<accession>A0A6A5Z6Y8</accession>
<organism evidence="2 3">
    <name type="scientific">Lophiotrema nucula</name>
    <dbReference type="NCBI Taxonomy" id="690887"/>
    <lineage>
        <taxon>Eukaryota</taxon>
        <taxon>Fungi</taxon>
        <taxon>Dikarya</taxon>
        <taxon>Ascomycota</taxon>
        <taxon>Pezizomycotina</taxon>
        <taxon>Dothideomycetes</taxon>
        <taxon>Pleosporomycetidae</taxon>
        <taxon>Pleosporales</taxon>
        <taxon>Lophiotremataceae</taxon>
        <taxon>Lophiotrema</taxon>
    </lineage>
</organism>
<feature type="compositionally biased region" description="Basic residues" evidence="1">
    <location>
        <begin position="146"/>
        <end position="157"/>
    </location>
</feature>
<dbReference type="EMBL" id="ML977326">
    <property type="protein sequence ID" value="KAF2114131.1"/>
    <property type="molecule type" value="Genomic_DNA"/>
</dbReference>
<evidence type="ECO:0000313" key="2">
    <source>
        <dbReference type="EMBL" id="KAF2114131.1"/>
    </source>
</evidence>
<feature type="region of interest" description="Disordered" evidence="1">
    <location>
        <begin position="122"/>
        <end position="179"/>
    </location>
</feature>
<name>A0A6A5Z6Y8_9PLEO</name>
<evidence type="ECO:0000256" key="1">
    <source>
        <dbReference type="SAM" id="MobiDB-lite"/>
    </source>
</evidence>
<dbReference type="OrthoDB" id="3800276at2759"/>
<protein>
    <submittedName>
        <fullName evidence="2">Uncharacterized protein</fullName>
    </submittedName>
</protein>
<dbReference type="Proteomes" id="UP000799770">
    <property type="component" value="Unassembled WGS sequence"/>
</dbReference>
<feature type="region of interest" description="Disordered" evidence="1">
    <location>
        <begin position="19"/>
        <end position="41"/>
    </location>
</feature>
<evidence type="ECO:0000313" key="3">
    <source>
        <dbReference type="Proteomes" id="UP000799770"/>
    </source>
</evidence>
<keyword evidence="3" id="KW-1185">Reference proteome</keyword>
<sequence>MNGIPGGSTSRHKWVYSESPPLAQTTPPSGLAFNKPAGKRRLHPRNCTANSSSIPTANSNTFERLRQLLHEVELHQMEKEKQHEIQIAMLKAELAQCHKREDAVRTVLLRVVTMGMSLSKTKVEQGLQDAEPSNEEDGSKTEKDGKKKRKRNKKARRNQQEEPQESNGDSVQSPKVSLDDGLIERRRREYYRGWFHCAKAVESRGSYNHPYVDTRELEDEPGGLCDPNKPEDMGGAGIAVGSIFGWSALCKTHGLPEDDPPYHDQV</sequence>